<dbReference type="RefSeq" id="WP_127767534.1">
    <property type="nucleotide sequence ID" value="NZ_SADE01000003.1"/>
</dbReference>
<dbReference type="Proteomes" id="UP000287447">
    <property type="component" value="Unassembled WGS sequence"/>
</dbReference>
<sequence length="286" mass="32119">MRDNRADGILFRRVEPNGRIRRKRLTPNQQNEFEKLYRGSHLPAEFWENWFRYGLAADRDENEEEAAETALILARHKGEQDEIDVASRRLEDVRQRAKHEIPSDRQNSATVVSQNSNKPISTGLDAREGKDDGDTLGKSNSVVSRRWERARNRISAGEIRKKAVADGHLSLGDANALYRATKAPSFEVTVDATQLKVLPLGEVPKNGQVNAIVIGPNDYLVHGTVSLRIADGVATIQDEEYDFEWKYGIENLPRNVATVVGEAIAGDGTKYRMKFRGSPTVVDPIW</sequence>
<comment type="caution">
    <text evidence="2">The sequence shown here is derived from an EMBL/GenBank/DDBJ whole genome shotgun (WGS) entry which is preliminary data.</text>
</comment>
<organism evidence="2 3">
    <name type="scientific">Hwanghaeella grinnelliae</name>
    <dbReference type="NCBI Taxonomy" id="2500179"/>
    <lineage>
        <taxon>Bacteria</taxon>
        <taxon>Pseudomonadati</taxon>
        <taxon>Pseudomonadota</taxon>
        <taxon>Alphaproteobacteria</taxon>
        <taxon>Rhodospirillales</taxon>
        <taxon>Rhodospirillaceae</taxon>
        <taxon>Hwanghaeella</taxon>
    </lineage>
</organism>
<proteinExistence type="predicted"/>
<gene>
    <name evidence="2" type="ORF">EOI86_20580</name>
</gene>
<dbReference type="AlphaFoldDB" id="A0A3S2VLR8"/>
<accession>A0A3S2VLR8</accession>
<name>A0A3S2VLR8_9PROT</name>
<evidence type="ECO:0000313" key="3">
    <source>
        <dbReference type="Proteomes" id="UP000287447"/>
    </source>
</evidence>
<dbReference type="EMBL" id="SADE01000003">
    <property type="protein sequence ID" value="RVU35213.1"/>
    <property type="molecule type" value="Genomic_DNA"/>
</dbReference>
<feature type="region of interest" description="Disordered" evidence="1">
    <location>
        <begin position="96"/>
        <end position="139"/>
    </location>
</feature>
<keyword evidence="3" id="KW-1185">Reference proteome</keyword>
<feature type="compositionally biased region" description="Polar residues" evidence="1">
    <location>
        <begin position="104"/>
        <end position="120"/>
    </location>
</feature>
<dbReference type="OrthoDB" id="1165042at2"/>
<evidence type="ECO:0000313" key="2">
    <source>
        <dbReference type="EMBL" id="RVU35213.1"/>
    </source>
</evidence>
<reference evidence="3" key="1">
    <citation type="submission" date="2019-01" db="EMBL/GenBank/DDBJ databases">
        <title>Gri0909 isolated from a small marine red alga.</title>
        <authorList>
            <person name="Kim J."/>
            <person name="Jeong S.E."/>
            <person name="Jeon C.O."/>
        </authorList>
    </citation>
    <scope>NUCLEOTIDE SEQUENCE [LARGE SCALE GENOMIC DNA]</scope>
    <source>
        <strain evidence="3">Gri0909</strain>
    </source>
</reference>
<evidence type="ECO:0000256" key="1">
    <source>
        <dbReference type="SAM" id="MobiDB-lite"/>
    </source>
</evidence>
<feature type="compositionally biased region" description="Basic and acidic residues" evidence="1">
    <location>
        <begin position="125"/>
        <end position="135"/>
    </location>
</feature>
<protein>
    <submittedName>
        <fullName evidence="2">Uncharacterized protein</fullName>
    </submittedName>
</protein>